<keyword evidence="1" id="KW-0812">Transmembrane</keyword>
<dbReference type="EMBL" id="ML143419">
    <property type="protein sequence ID" value="TBU28739.1"/>
    <property type="molecule type" value="Genomic_DNA"/>
</dbReference>
<dbReference type="OrthoDB" id="3350619at2759"/>
<proteinExistence type="predicted"/>
<name>A0A4Q9MMB5_9APHY</name>
<accession>A0A4Q9MMB5</accession>
<evidence type="ECO:0000256" key="1">
    <source>
        <dbReference type="SAM" id="Phobius"/>
    </source>
</evidence>
<keyword evidence="1" id="KW-0472">Membrane</keyword>
<evidence type="ECO:0000313" key="2">
    <source>
        <dbReference type="EMBL" id="TBU28739.1"/>
    </source>
</evidence>
<dbReference type="Proteomes" id="UP000292957">
    <property type="component" value="Unassembled WGS sequence"/>
</dbReference>
<protein>
    <submittedName>
        <fullName evidence="2">Uncharacterized protein</fullName>
    </submittedName>
</protein>
<gene>
    <name evidence="2" type="ORF">BD311DRAFT_757891</name>
</gene>
<feature type="transmembrane region" description="Helical" evidence="1">
    <location>
        <begin position="47"/>
        <end position="68"/>
    </location>
</feature>
<sequence length="275" mass="31247">MSPTSAYVPLLHSDPDAHYDDGVFENDMQSKESFEQPIITKPHFSRVVYWTCALSLLFSGFNLLILGFKITMPNVQSSSHLEYASSYIGLDTLYKNRTPSQFAPITSFPILIAQVNQSDPRAVYLDTHRWSSTFGTVYPEDRRVLLTPTVTTYLQFWAGDFGMERCVLKLMVPSAVEDDVALSNVVTTLQVWQIKTPGKLDVQKLSWAHRPQRSDLVASWVVRPNSTFQSMEYRCPSGSFQTFELSCLDSGCLVDFHQKPKQKDLGFWLLQHSSL</sequence>
<organism evidence="2">
    <name type="scientific">Dichomitus squalens</name>
    <dbReference type="NCBI Taxonomy" id="114155"/>
    <lineage>
        <taxon>Eukaryota</taxon>
        <taxon>Fungi</taxon>
        <taxon>Dikarya</taxon>
        <taxon>Basidiomycota</taxon>
        <taxon>Agaricomycotina</taxon>
        <taxon>Agaricomycetes</taxon>
        <taxon>Polyporales</taxon>
        <taxon>Polyporaceae</taxon>
        <taxon>Dichomitus</taxon>
    </lineage>
</organism>
<reference evidence="2" key="1">
    <citation type="submission" date="2019-01" db="EMBL/GenBank/DDBJ databases">
        <title>Draft genome sequences of three monokaryotic isolates of the white-rot basidiomycete fungus Dichomitus squalens.</title>
        <authorList>
            <consortium name="DOE Joint Genome Institute"/>
            <person name="Lopez S.C."/>
            <person name="Andreopoulos B."/>
            <person name="Pangilinan J."/>
            <person name="Lipzen A."/>
            <person name="Riley R."/>
            <person name="Ahrendt S."/>
            <person name="Ng V."/>
            <person name="Barry K."/>
            <person name="Daum C."/>
            <person name="Grigoriev I.V."/>
            <person name="Hilden K.S."/>
            <person name="Makela M.R."/>
            <person name="de Vries R.P."/>
        </authorList>
    </citation>
    <scope>NUCLEOTIDE SEQUENCE [LARGE SCALE GENOMIC DNA]</scope>
    <source>
        <strain evidence="2">OM18370.1</strain>
    </source>
</reference>
<dbReference type="AlphaFoldDB" id="A0A4Q9MMB5"/>
<keyword evidence="1" id="KW-1133">Transmembrane helix</keyword>